<reference evidence="3 4" key="1">
    <citation type="journal article" date="2021" name="Nat. Commun.">
        <title>Incipient diploidization of the medicinal plant Perilla within 10,000 years.</title>
        <authorList>
            <person name="Zhang Y."/>
            <person name="Shen Q."/>
            <person name="Leng L."/>
            <person name="Zhang D."/>
            <person name="Chen S."/>
            <person name="Shi Y."/>
            <person name="Ning Z."/>
            <person name="Chen S."/>
        </authorList>
    </citation>
    <scope>NUCLEOTIDE SEQUENCE [LARGE SCALE GENOMIC DNA]</scope>
    <source>
        <strain evidence="4">cv. PC099</strain>
    </source>
</reference>
<dbReference type="EMBL" id="SDAM02000091">
    <property type="protein sequence ID" value="KAH6831427.1"/>
    <property type="molecule type" value="Genomic_DNA"/>
</dbReference>
<dbReference type="InterPro" id="IPR000467">
    <property type="entry name" value="G_patch_dom"/>
</dbReference>
<gene>
    <name evidence="3" type="ORF">C2S53_016547</name>
</gene>
<dbReference type="InterPro" id="IPR039146">
    <property type="entry name" value="GPANK1"/>
</dbReference>
<name>A0AAD4JCW5_PERFH</name>
<evidence type="ECO:0000256" key="1">
    <source>
        <dbReference type="SAM" id="MobiDB-lite"/>
    </source>
</evidence>
<feature type="region of interest" description="Disordered" evidence="1">
    <location>
        <begin position="1"/>
        <end position="22"/>
    </location>
</feature>
<dbReference type="Pfam" id="PF01585">
    <property type="entry name" value="G-patch"/>
    <property type="match status" value="1"/>
</dbReference>
<sequence length="132" mass="14889">MAVDEGSSAGLGTIRAPNSGSSAFIPIDSSNIGFKLLKKQGWKEGTGLGVYEQGRLEPIETIVKKNKRGLGAEKAKKAIEQSKDSDKEDPKLRKIKVKGVSKKIRKIQEFEKQMQEKEFDREFFRMFWPDNV</sequence>
<keyword evidence="4" id="KW-1185">Reference proteome</keyword>
<accession>A0AAD4JCW5</accession>
<dbReference type="PROSITE" id="PS50174">
    <property type="entry name" value="G_PATCH"/>
    <property type="match status" value="1"/>
</dbReference>
<organism evidence="3 4">
    <name type="scientific">Perilla frutescens var. hirtella</name>
    <name type="common">Perilla citriodora</name>
    <name type="synonym">Perilla setoyensis</name>
    <dbReference type="NCBI Taxonomy" id="608512"/>
    <lineage>
        <taxon>Eukaryota</taxon>
        <taxon>Viridiplantae</taxon>
        <taxon>Streptophyta</taxon>
        <taxon>Embryophyta</taxon>
        <taxon>Tracheophyta</taxon>
        <taxon>Spermatophyta</taxon>
        <taxon>Magnoliopsida</taxon>
        <taxon>eudicotyledons</taxon>
        <taxon>Gunneridae</taxon>
        <taxon>Pentapetalae</taxon>
        <taxon>asterids</taxon>
        <taxon>lamiids</taxon>
        <taxon>Lamiales</taxon>
        <taxon>Lamiaceae</taxon>
        <taxon>Nepetoideae</taxon>
        <taxon>Elsholtzieae</taxon>
        <taxon>Perilla</taxon>
    </lineage>
</organism>
<dbReference type="AlphaFoldDB" id="A0AAD4JCW5"/>
<dbReference type="SMART" id="SM00443">
    <property type="entry name" value="G_patch"/>
    <property type="match status" value="1"/>
</dbReference>
<evidence type="ECO:0000313" key="3">
    <source>
        <dbReference type="EMBL" id="KAH6831427.1"/>
    </source>
</evidence>
<comment type="caution">
    <text evidence="3">The sequence shown here is derived from an EMBL/GenBank/DDBJ whole genome shotgun (WGS) entry which is preliminary data.</text>
</comment>
<proteinExistence type="predicted"/>
<protein>
    <submittedName>
        <fullName evidence="3">D111/G-patch domain-containing protein</fullName>
    </submittedName>
</protein>
<dbReference type="GO" id="GO:0003676">
    <property type="term" value="F:nucleic acid binding"/>
    <property type="evidence" value="ECO:0007669"/>
    <property type="project" value="InterPro"/>
</dbReference>
<feature type="region of interest" description="Disordered" evidence="1">
    <location>
        <begin position="70"/>
        <end position="92"/>
    </location>
</feature>
<dbReference type="PANTHER" id="PTHR20923">
    <property type="entry name" value="BAT4 PROTEIN-RELATED"/>
    <property type="match status" value="1"/>
</dbReference>
<evidence type="ECO:0000259" key="2">
    <source>
        <dbReference type="PROSITE" id="PS50174"/>
    </source>
</evidence>
<dbReference type="PANTHER" id="PTHR20923:SF1">
    <property type="entry name" value="G PATCH DOMAIN AND ANKYRIN REPEAT-CONTAINING PROTEIN 1"/>
    <property type="match status" value="1"/>
</dbReference>
<dbReference type="Proteomes" id="UP001190926">
    <property type="component" value="Unassembled WGS sequence"/>
</dbReference>
<feature type="domain" description="G-patch" evidence="2">
    <location>
        <begin position="29"/>
        <end position="75"/>
    </location>
</feature>
<evidence type="ECO:0000313" key="4">
    <source>
        <dbReference type="Proteomes" id="UP001190926"/>
    </source>
</evidence>